<dbReference type="RefSeq" id="WP_015758744.1">
    <property type="nucleotide sequence ID" value="NC_013216.1"/>
</dbReference>
<dbReference type="Proteomes" id="UP000002217">
    <property type="component" value="Chromosome"/>
</dbReference>
<name>C8W5Q4_DESAS</name>
<dbReference type="EMBL" id="CP001720">
    <property type="protein sequence ID" value="ACV64054.1"/>
    <property type="molecule type" value="Genomic_DNA"/>
</dbReference>
<dbReference type="PROSITE" id="PS50966">
    <property type="entry name" value="ZF_SWIM"/>
    <property type="match status" value="1"/>
</dbReference>
<dbReference type="OrthoDB" id="1808163at2"/>
<accession>C8W5Q4</accession>
<evidence type="ECO:0000313" key="3">
    <source>
        <dbReference type="EMBL" id="ACV64054.1"/>
    </source>
</evidence>
<evidence type="ECO:0000256" key="1">
    <source>
        <dbReference type="PROSITE-ProRule" id="PRU00325"/>
    </source>
</evidence>
<protein>
    <recommendedName>
        <fullName evidence="2">SWIM-type domain-containing protein</fullName>
    </recommendedName>
</protein>
<feature type="domain" description="SWIM-type" evidence="2">
    <location>
        <begin position="29"/>
        <end position="70"/>
    </location>
</feature>
<evidence type="ECO:0000313" key="4">
    <source>
        <dbReference type="Proteomes" id="UP000002217"/>
    </source>
</evidence>
<dbReference type="STRING" id="485916.Dtox_3323"/>
<gene>
    <name evidence="3" type="ordered locus">Dtox_3323</name>
</gene>
<dbReference type="GO" id="GO:0008270">
    <property type="term" value="F:zinc ion binding"/>
    <property type="evidence" value="ECO:0007669"/>
    <property type="project" value="UniProtKB-KW"/>
</dbReference>
<proteinExistence type="predicted"/>
<organism evidence="3 4">
    <name type="scientific">Desulfofarcimen acetoxidans (strain ATCC 49208 / DSM 771 / KCTC 5769 / VKM B-1644 / 5575)</name>
    <name type="common">Desulfotomaculum acetoxidans</name>
    <dbReference type="NCBI Taxonomy" id="485916"/>
    <lineage>
        <taxon>Bacteria</taxon>
        <taxon>Bacillati</taxon>
        <taxon>Bacillota</taxon>
        <taxon>Clostridia</taxon>
        <taxon>Eubacteriales</taxon>
        <taxon>Peptococcaceae</taxon>
        <taxon>Desulfofarcimen</taxon>
    </lineage>
</organism>
<keyword evidence="1" id="KW-0862">Zinc</keyword>
<dbReference type="AlphaFoldDB" id="C8W5Q4"/>
<keyword evidence="4" id="KW-1185">Reference proteome</keyword>
<reference evidence="3 4" key="1">
    <citation type="journal article" date="2009" name="Stand. Genomic Sci.">
        <title>Complete genome sequence of Desulfotomaculum acetoxidans type strain (5575).</title>
        <authorList>
            <person name="Spring S."/>
            <person name="Lapidus A."/>
            <person name="Schroder M."/>
            <person name="Gleim D."/>
            <person name="Sims D."/>
            <person name="Meincke L."/>
            <person name="Glavina Del Rio T."/>
            <person name="Tice H."/>
            <person name="Copeland A."/>
            <person name="Cheng J.F."/>
            <person name="Lucas S."/>
            <person name="Chen F."/>
            <person name="Nolan M."/>
            <person name="Bruce D."/>
            <person name="Goodwin L."/>
            <person name="Pitluck S."/>
            <person name="Ivanova N."/>
            <person name="Mavromatis K."/>
            <person name="Mikhailova N."/>
            <person name="Pati A."/>
            <person name="Chen A."/>
            <person name="Palaniappan K."/>
            <person name="Land M."/>
            <person name="Hauser L."/>
            <person name="Chang Y.J."/>
            <person name="Jeffries C.D."/>
            <person name="Chain P."/>
            <person name="Saunders E."/>
            <person name="Brettin T."/>
            <person name="Detter J.C."/>
            <person name="Goker M."/>
            <person name="Bristow J."/>
            <person name="Eisen J.A."/>
            <person name="Markowitz V."/>
            <person name="Hugenholtz P."/>
            <person name="Kyrpides N.C."/>
            <person name="Klenk H.P."/>
            <person name="Han C."/>
        </authorList>
    </citation>
    <scope>NUCLEOTIDE SEQUENCE [LARGE SCALE GENOMIC DNA]</scope>
    <source>
        <strain evidence="4">ATCC 49208 / DSM 771 / VKM B-1644</strain>
    </source>
</reference>
<keyword evidence="1" id="KW-0863">Zinc-finger</keyword>
<dbReference type="KEGG" id="dae:Dtox_3323"/>
<dbReference type="InterPro" id="IPR007527">
    <property type="entry name" value="Znf_SWIM"/>
</dbReference>
<evidence type="ECO:0000259" key="2">
    <source>
        <dbReference type="PROSITE" id="PS50966"/>
    </source>
</evidence>
<sequence>MSIKIKEPYMVDDLVVYFTSDSEAVVTDYDCRFELKASINRCECCTYRFNAYRNPGFQCRHIKAIRKLLG</sequence>
<keyword evidence="1" id="KW-0479">Metal-binding</keyword>
<dbReference type="HOGENOM" id="CLU_190549_0_0_9"/>